<evidence type="ECO:0000256" key="5">
    <source>
        <dbReference type="ARBA" id="ARBA00023002"/>
    </source>
</evidence>
<keyword evidence="3" id="KW-0285">Flavoprotein</keyword>
<dbReference type="AlphaFoldDB" id="A0AAV3TZ50"/>
<dbReference type="InterPro" id="IPR038299">
    <property type="entry name" value="DAO_C_sf"/>
</dbReference>
<reference evidence="9" key="1">
    <citation type="journal article" date="2019" name="Int. J. Syst. Evol. Microbiol.">
        <title>The Global Catalogue of Microorganisms (GCM) 10K type strain sequencing project: providing services to taxonomists for standard genome sequencing and annotation.</title>
        <authorList>
            <consortium name="The Broad Institute Genomics Platform"/>
            <consortium name="The Broad Institute Genome Sequencing Center for Infectious Disease"/>
            <person name="Wu L."/>
            <person name="Ma J."/>
        </authorList>
    </citation>
    <scope>NUCLEOTIDE SEQUENCE [LARGE SCALE GENOMIC DNA]</scope>
    <source>
        <strain evidence="9">JCM 19134</strain>
    </source>
</reference>
<dbReference type="PANTHER" id="PTHR11985">
    <property type="entry name" value="GLYCEROL-3-PHOSPHATE DEHYDROGENASE"/>
    <property type="match status" value="1"/>
</dbReference>
<keyword evidence="4" id="KW-0274">FAD</keyword>
<feature type="domain" description="Alpha-glycerophosphate oxidase C-terminal" evidence="7">
    <location>
        <begin position="388"/>
        <end position="482"/>
    </location>
</feature>
<dbReference type="RefSeq" id="WP_345418472.1">
    <property type="nucleotide sequence ID" value="NZ_AP031496.1"/>
</dbReference>
<dbReference type="GO" id="GO:0004368">
    <property type="term" value="F:glycerol-3-phosphate dehydrogenase (quinone) activity"/>
    <property type="evidence" value="ECO:0007669"/>
    <property type="project" value="InterPro"/>
</dbReference>
<evidence type="ECO:0000313" key="8">
    <source>
        <dbReference type="EMBL" id="GAA4935719.1"/>
    </source>
</evidence>
<dbReference type="Proteomes" id="UP001409585">
    <property type="component" value="Unassembled WGS sequence"/>
</dbReference>
<dbReference type="Gene3D" id="1.10.8.870">
    <property type="entry name" value="Alpha-glycerophosphate oxidase, cap domain"/>
    <property type="match status" value="1"/>
</dbReference>
<dbReference type="EMBL" id="BAABLX010000007">
    <property type="protein sequence ID" value="GAA4935719.1"/>
    <property type="molecule type" value="Genomic_DNA"/>
</dbReference>
<dbReference type="InterPro" id="IPR036188">
    <property type="entry name" value="FAD/NAD-bd_sf"/>
</dbReference>
<protein>
    <submittedName>
        <fullName evidence="8">Glycerol-3-phosphate dehydrogenase</fullName>
    </submittedName>
</protein>
<dbReference type="PRINTS" id="PR01001">
    <property type="entry name" value="FADG3PDH"/>
</dbReference>
<evidence type="ECO:0000256" key="2">
    <source>
        <dbReference type="ARBA" id="ARBA00007330"/>
    </source>
</evidence>
<evidence type="ECO:0000313" key="9">
    <source>
        <dbReference type="Proteomes" id="UP001409585"/>
    </source>
</evidence>
<organism evidence="8 9">
    <name type="scientific">Halioxenophilus aromaticivorans</name>
    <dbReference type="NCBI Taxonomy" id="1306992"/>
    <lineage>
        <taxon>Bacteria</taxon>
        <taxon>Pseudomonadati</taxon>
        <taxon>Pseudomonadota</taxon>
        <taxon>Gammaproteobacteria</taxon>
        <taxon>Alteromonadales</taxon>
        <taxon>Alteromonadaceae</taxon>
        <taxon>Halioxenophilus</taxon>
    </lineage>
</organism>
<dbReference type="InterPro" id="IPR000447">
    <property type="entry name" value="G3P_DH_FAD-dep"/>
</dbReference>
<name>A0AAV3TZ50_9ALTE</name>
<feature type="domain" description="FAD dependent oxidoreductase" evidence="6">
    <location>
        <begin position="25"/>
        <end position="331"/>
    </location>
</feature>
<comment type="cofactor">
    <cofactor evidence="1">
        <name>FAD</name>
        <dbReference type="ChEBI" id="CHEBI:57692"/>
    </cofactor>
</comment>
<dbReference type="InterPro" id="IPR031656">
    <property type="entry name" value="DAO_C"/>
</dbReference>
<dbReference type="SUPFAM" id="SSF51905">
    <property type="entry name" value="FAD/NAD(P)-binding domain"/>
    <property type="match status" value="1"/>
</dbReference>
<dbReference type="GO" id="GO:0046168">
    <property type="term" value="P:glycerol-3-phosphate catabolic process"/>
    <property type="evidence" value="ECO:0007669"/>
    <property type="project" value="TreeGrafter"/>
</dbReference>
<evidence type="ECO:0000256" key="4">
    <source>
        <dbReference type="ARBA" id="ARBA00022827"/>
    </source>
</evidence>
<dbReference type="Gene3D" id="3.30.9.10">
    <property type="entry name" value="D-Amino Acid Oxidase, subunit A, domain 2"/>
    <property type="match status" value="1"/>
</dbReference>
<evidence type="ECO:0000259" key="6">
    <source>
        <dbReference type="Pfam" id="PF01266"/>
    </source>
</evidence>
<dbReference type="Gene3D" id="3.50.50.60">
    <property type="entry name" value="FAD/NAD(P)-binding domain"/>
    <property type="match status" value="1"/>
</dbReference>
<dbReference type="Pfam" id="PF01266">
    <property type="entry name" value="DAO"/>
    <property type="match status" value="1"/>
</dbReference>
<proteinExistence type="inferred from homology"/>
<keyword evidence="9" id="KW-1185">Reference proteome</keyword>
<comment type="caution">
    <text evidence="8">The sequence shown here is derived from an EMBL/GenBank/DDBJ whole genome shotgun (WGS) entry which is preliminary data.</text>
</comment>
<evidence type="ECO:0000259" key="7">
    <source>
        <dbReference type="Pfam" id="PF16901"/>
    </source>
</evidence>
<evidence type="ECO:0000256" key="1">
    <source>
        <dbReference type="ARBA" id="ARBA00001974"/>
    </source>
</evidence>
<dbReference type="InterPro" id="IPR006076">
    <property type="entry name" value="FAD-dep_OxRdtase"/>
</dbReference>
<comment type="similarity">
    <text evidence="2">Belongs to the FAD-dependent glycerol-3-phosphate dehydrogenase family.</text>
</comment>
<gene>
    <name evidence="8" type="primary">glpD</name>
    <name evidence="8" type="ORF">GCM10025791_11620</name>
</gene>
<keyword evidence="5" id="KW-0560">Oxidoreductase</keyword>
<evidence type="ECO:0000256" key="3">
    <source>
        <dbReference type="ARBA" id="ARBA00022630"/>
    </source>
</evidence>
<sequence length="499" mass="54774">MTITTQSPTATPLPPEPAVIHEHYDMVVIGGGINGTAIARAAACLGLSVLLCQAQDLATGYSSNNPYFVTAGLNDLRHLRLAKLASHYRAIGQLKHSAPHLLRPINSVEYHPKHWSWPLLDAVHGLWQHPSAVVPQPSWRQPAELTAKANTGYQVLDFRFTLANALAAKAAGATIATRHRLTEGNRNQGLWQLAIADPKGRVHRINTQILINATGGHVQEVIRTQLQRDTRAGIKQLRLSHLILANTINLSSAVFYHSNTQQRIGLTPINQDWLHFGPLISPQEGPLIQQQMNQDEADLLSQLRTLSDNAFNLNDVKLCKTGLRAVCDDGTRADLSDLVLDFECPDGQSPLVNLLGGDLLGSYTTAKRVLRLVAPYLPKHCRNKKPTKQSLPGGDIESVKQLVAELSASFAGLPQPLLQRLAGTYGELTYSILGNAKQLKHLGQDFGHGLYQAEVNYLIAEEWAKTAEDILARRNGLSLHFSSEETEKLQNYMNSVLGE</sequence>
<dbReference type="Pfam" id="PF16901">
    <property type="entry name" value="DAO_C"/>
    <property type="match status" value="1"/>
</dbReference>
<accession>A0AAV3TZ50</accession>
<dbReference type="PANTHER" id="PTHR11985:SF15">
    <property type="entry name" value="GLYCEROL-3-PHOSPHATE DEHYDROGENASE, MITOCHONDRIAL"/>
    <property type="match status" value="1"/>
</dbReference>